<dbReference type="AlphaFoldDB" id="A0A6C0DM13"/>
<name>A0A6C0DM13_9ZZZZ</name>
<sequence length="303" mass="35266">MDKYIRGDLLVYTNDGIKRIDKLSSNDLLLTENNKYSAITEFAKVNKKNYYLYKIKVSNTIDNYYLDGNNKMLCIQNIPFDLKINDCVNFIKDNLRIASPVFTNVSNITDFDYVAFPYDNNDNNDDNDDNDDKYRFKGLILLGQNAFSLNNNLNKNTIGFLNKYLHNNNIPYDIFNNNITTTIKFNLNDIPEINYLSKKHVISILKGFAELNPFVNTTNKKDFYTLKNLFLKIGILISATFMNDNYLIKIPDIDNEINYNYFIYENHIWCKVKKITKVDKYTGALYNLKTENGNFVSEIGVIS</sequence>
<dbReference type="SUPFAM" id="SSF51294">
    <property type="entry name" value="Hedgehog/intein (Hint) domain"/>
    <property type="match status" value="1"/>
</dbReference>
<dbReference type="EMBL" id="MN739643">
    <property type="protein sequence ID" value="QHT17623.1"/>
    <property type="molecule type" value="Genomic_DNA"/>
</dbReference>
<evidence type="ECO:0000313" key="1">
    <source>
        <dbReference type="EMBL" id="QHT17623.1"/>
    </source>
</evidence>
<organism evidence="1">
    <name type="scientific">viral metagenome</name>
    <dbReference type="NCBI Taxonomy" id="1070528"/>
    <lineage>
        <taxon>unclassified sequences</taxon>
        <taxon>metagenomes</taxon>
        <taxon>organismal metagenomes</taxon>
    </lineage>
</organism>
<accession>A0A6C0DM13</accession>
<dbReference type="InterPro" id="IPR036844">
    <property type="entry name" value="Hint_dom_sf"/>
</dbReference>
<protein>
    <submittedName>
        <fullName evidence="1">Uncharacterized protein</fullName>
    </submittedName>
</protein>
<proteinExistence type="predicted"/>
<reference evidence="1" key="1">
    <citation type="journal article" date="2020" name="Nature">
        <title>Giant virus diversity and host interactions through global metagenomics.</title>
        <authorList>
            <person name="Schulz F."/>
            <person name="Roux S."/>
            <person name="Paez-Espino D."/>
            <person name="Jungbluth S."/>
            <person name="Walsh D.A."/>
            <person name="Denef V.J."/>
            <person name="McMahon K.D."/>
            <person name="Konstantinidis K.T."/>
            <person name="Eloe-Fadrosh E.A."/>
            <person name="Kyrpides N.C."/>
            <person name="Woyke T."/>
        </authorList>
    </citation>
    <scope>NUCLEOTIDE SEQUENCE</scope>
    <source>
        <strain evidence="1">GVMAG-M-3300023174-30</strain>
    </source>
</reference>